<organism evidence="1 2">
    <name type="scientific">Parnassius mnemosyne</name>
    <name type="common">clouded apollo</name>
    <dbReference type="NCBI Taxonomy" id="213953"/>
    <lineage>
        <taxon>Eukaryota</taxon>
        <taxon>Metazoa</taxon>
        <taxon>Ecdysozoa</taxon>
        <taxon>Arthropoda</taxon>
        <taxon>Hexapoda</taxon>
        <taxon>Insecta</taxon>
        <taxon>Pterygota</taxon>
        <taxon>Neoptera</taxon>
        <taxon>Endopterygota</taxon>
        <taxon>Lepidoptera</taxon>
        <taxon>Glossata</taxon>
        <taxon>Ditrysia</taxon>
        <taxon>Papilionoidea</taxon>
        <taxon>Papilionidae</taxon>
        <taxon>Parnassiinae</taxon>
        <taxon>Parnassini</taxon>
        <taxon>Parnassius</taxon>
        <taxon>Driopa</taxon>
    </lineage>
</organism>
<dbReference type="Proteomes" id="UP001314205">
    <property type="component" value="Unassembled WGS sequence"/>
</dbReference>
<reference evidence="1 2" key="1">
    <citation type="submission" date="2023-11" db="EMBL/GenBank/DDBJ databases">
        <authorList>
            <person name="Hedman E."/>
            <person name="Englund M."/>
            <person name="Stromberg M."/>
            <person name="Nyberg Akerstrom W."/>
            <person name="Nylinder S."/>
            <person name="Jareborg N."/>
            <person name="Kallberg Y."/>
            <person name="Kronander E."/>
        </authorList>
    </citation>
    <scope>NUCLEOTIDE SEQUENCE [LARGE SCALE GENOMIC DNA]</scope>
</reference>
<dbReference type="InterPro" id="IPR025663">
    <property type="entry name" value="AKAP_28"/>
</dbReference>
<name>A0AAV1KQZ3_9NEOP</name>
<protein>
    <submittedName>
        <fullName evidence="1">Uncharacterized protein</fullName>
    </submittedName>
</protein>
<evidence type="ECO:0000313" key="1">
    <source>
        <dbReference type="EMBL" id="CAK1584207.1"/>
    </source>
</evidence>
<gene>
    <name evidence="1" type="ORF">PARMNEM_LOCUS5501</name>
</gene>
<accession>A0AAV1KQZ3</accession>
<dbReference type="Pfam" id="PF14469">
    <property type="entry name" value="AKAP28"/>
    <property type="match status" value="1"/>
</dbReference>
<evidence type="ECO:0000313" key="2">
    <source>
        <dbReference type="Proteomes" id="UP001314205"/>
    </source>
</evidence>
<sequence length="146" mass="16546">MNLPEIKSYEDQAIDAVVSVINRAKEKLGVRQTLRQLAKSRDVYASAAKVPLTGLRPPLAITSEQLIVDTIEKKWRLTDTFRYSLKYKGSTKDECSRYFYFEAIFSQPTASYPIPQTTASVFFRVEDKLIEPPATRGVPKASICCY</sequence>
<dbReference type="EMBL" id="CAVLGL010000068">
    <property type="protein sequence ID" value="CAK1584207.1"/>
    <property type="molecule type" value="Genomic_DNA"/>
</dbReference>
<dbReference type="AlphaFoldDB" id="A0AAV1KQZ3"/>
<proteinExistence type="predicted"/>
<keyword evidence="2" id="KW-1185">Reference proteome</keyword>
<comment type="caution">
    <text evidence="1">The sequence shown here is derived from an EMBL/GenBank/DDBJ whole genome shotgun (WGS) entry which is preliminary data.</text>
</comment>